<protein>
    <submittedName>
        <fullName evidence="1">RNA helicase</fullName>
    </submittedName>
</protein>
<evidence type="ECO:0000313" key="2">
    <source>
        <dbReference type="Proteomes" id="UP000279911"/>
    </source>
</evidence>
<dbReference type="GO" id="GO:0004386">
    <property type="term" value="F:helicase activity"/>
    <property type="evidence" value="ECO:0007669"/>
    <property type="project" value="UniProtKB-KW"/>
</dbReference>
<keyword evidence="1" id="KW-0378">Hydrolase</keyword>
<dbReference type="RefSeq" id="WP_125481190.1">
    <property type="nucleotide sequence ID" value="NZ_RSFW01000019.1"/>
</dbReference>
<dbReference type="OrthoDB" id="1682087at2"/>
<sequence length="154" mass="18095">MKKLTYFIHDGKGNYEPFYEYTIPQVGLDEFYARQLCTYFIVKGSQYELISNEMDGDEEILVLEDRGRNHSVLDEKNYRGLGIHVEFRRYQERENYKLLTAVPCSTHLDVIRYLLKDVTEIPGFGQMAVTSTEIDEDRGVYVVYVKNLDEPNME</sequence>
<keyword evidence="1" id="KW-0347">Helicase</keyword>
<keyword evidence="1" id="KW-0547">Nucleotide-binding</keyword>
<gene>
    <name evidence="1" type="ORF">EJA10_16830</name>
</gene>
<dbReference type="AlphaFoldDB" id="A0A3R9E3S2"/>
<accession>A0A3R9E3S2</accession>
<evidence type="ECO:0000313" key="1">
    <source>
        <dbReference type="EMBL" id="RSD25471.1"/>
    </source>
</evidence>
<keyword evidence="1" id="KW-0067">ATP-binding</keyword>
<dbReference type="EMBL" id="RSFW01000019">
    <property type="protein sequence ID" value="RSD25471.1"/>
    <property type="molecule type" value="Genomic_DNA"/>
</dbReference>
<organism evidence="1 2">
    <name type="scientific">Mesobacillus subterraneus</name>
    <dbReference type="NCBI Taxonomy" id="285983"/>
    <lineage>
        <taxon>Bacteria</taxon>
        <taxon>Bacillati</taxon>
        <taxon>Bacillota</taxon>
        <taxon>Bacilli</taxon>
        <taxon>Bacillales</taxon>
        <taxon>Bacillaceae</taxon>
        <taxon>Mesobacillus</taxon>
    </lineage>
</organism>
<name>A0A3R9E3S2_9BACI</name>
<reference evidence="2" key="1">
    <citation type="submission" date="2018-12" db="EMBL/GenBank/DDBJ databases">
        <title>Bacillus chawlae sp. nov., Bacillus glennii sp. nov., and Bacillus saganii sp. nov. Isolated from the Vehicle Assembly Building at Kennedy Space Center where the Viking Spacecraft were Assembled.</title>
        <authorList>
            <person name="Seuylemezian A."/>
            <person name="Vaishampayan P."/>
        </authorList>
    </citation>
    <scope>NUCLEOTIDE SEQUENCE [LARGE SCALE GENOMIC DNA]</scope>
    <source>
        <strain evidence="2">DSM 13966</strain>
    </source>
</reference>
<dbReference type="Proteomes" id="UP000279911">
    <property type="component" value="Unassembled WGS sequence"/>
</dbReference>
<comment type="caution">
    <text evidence="1">The sequence shown here is derived from an EMBL/GenBank/DDBJ whole genome shotgun (WGS) entry which is preliminary data.</text>
</comment>
<proteinExistence type="predicted"/>